<keyword evidence="1" id="KW-0812">Transmembrane</keyword>
<feature type="transmembrane region" description="Helical" evidence="1">
    <location>
        <begin position="521"/>
        <end position="539"/>
    </location>
</feature>
<keyword evidence="4" id="KW-1185">Reference proteome</keyword>
<keyword evidence="3" id="KW-0031">Aminopeptidase</keyword>
<keyword evidence="1" id="KW-0472">Membrane</keyword>
<dbReference type="EMBL" id="SBKO01000002">
    <property type="protein sequence ID" value="RXR19155.1"/>
    <property type="molecule type" value="Genomic_DNA"/>
</dbReference>
<proteinExistence type="predicted"/>
<comment type="caution">
    <text evidence="3">The sequence shown here is derived from an EMBL/GenBank/DDBJ whole genome shotgun (WGS) entry which is preliminary data.</text>
</comment>
<feature type="transmembrane region" description="Helical" evidence="1">
    <location>
        <begin position="97"/>
        <end position="122"/>
    </location>
</feature>
<evidence type="ECO:0000313" key="3">
    <source>
        <dbReference type="EMBL" id="RXR19155.1"/>
    </source>
</evidence>
<dbReference type="InterPro" id="IPR027268">
    <property type="entry name" value="Peptidase_M4/M1_CTD_sf"/>
</dbReference>
<dbReference type="Pfam" id="PF01433">
    <property type="entry name" value="Peptidase_M1"/>
    <property type="match status" value="1"/>
</dbReference>
<feature type="transmembrane region" description="Helical" evidence="1">
    <location>
        <begin position="248"/>
        <end position="265"/>
    </location>
</feature>
<evidence type="ECO:0000313" key="4">
    <source>
        <dbReference type="Proteomes" id="UP000290283"/>
    </source>
</evidence>
<evidence type="ECO:0000256" key="1">
    <source>
        <dbReference type="SAM" id="Phobius"/>
    </source>
</evidence>
<dbReference type="SUPFAM" id="SSF55486">
    <property type="entry name" value="Metalloproteases ('zincins'), catalytic domain"/>
    <property type="match status" value="1"/>
</dbReference>
<feature type="transmembrane region" description="Helical" evidence="1">
    <location>
        <begin position="315"/>
        <end position="335"/>
    </location>
</feature>
<feature type="transmembrane region" description="Helical" evidence="1">
    <location>
        <begin position="142"/>
        <end position="164"/>
    </location>
</feature>
<dbReference type="Gene3D" id="1.10.390.10">
    <property type="entry name" value="Neutral Protease Domain 2"/>
    <property type="match status" value="1"/>
</dbReference>
<feature type="transmembrane region" description="Helical" evidence="1">
    <location>
        <begin position="52"/>
        <end position="76"/>
    </location>
</feature>
<feature type="transmembrane region" description="Helical" evidence="1">
    <location>
        <begin position="443"/>
        <end position="464"/>
    </location>
</feature>
<dbReference type="OrthoDB" id="100605at2"/>
<feature type="domain" description="Peptidase M1 membrane alanine aminopeptidase" evidence="2">
    <location>
        <begin position="841"/>
        <end position="1048"/>
    </location>
</feature>
<dbReference type="AlphaFoldDB" id="A0A4Q1K2J0"/>
<dbReference type="InterPro" id="IPR014782">
    <property type="entry name" value="Peptidase_M1_dom"/>
</dbReference>
<keyword evidence="3" id="KW-0645">Protease</keyword>
<feature type="transmembrane region" description="Helical" evidence="1">
    <location>
        <begin position="471"/>
        <end position="493"/>
    </location>
</feature>
<protein>
    <submittedName>
        <fullName evidence="3">Aminopeptidase</fullName>
    </submittedName>
</protein>
<feature type="transmembrane region" description="Helical" evidence="1">
    <location>
        <begin position="355"/>
        <end position="377"/>
    </location>
</feature>
<keyword evidence="3" id="KW-0378">Hydrolase</keyword>
<feature type="transmembrane region" description="Helical" evidence="1">
    <location>
        <begin position="171"/>
        <end position="190"/>
    </location>
</feature>
<dbReference type="RefSeq" id="WP_129435613.1">
    <property type="nucleotide sequence ID" value="NZ_SBKO01000002.1"/>
</dbReference>
<organism evidence="3 4">
    <name type="scientific">Flavobacterium amnicola</name>
    <dbReference type="NCBI Taxonomy" id="2506422"/>
    <lineage>
        <taxon>Bacteria</taxon>
        <taxon>Pseudomonadati</taxon>
        <taxon>Bacteroidota</taxon>
        <taxon>Flavobacteriia</taxon>
        <taxon>Flavobacteriales</taxon>
        <taxon>Flavobacteriaceae</taxon>
        <taxon>Flavobacterium</taxon>
    </lineage>
</organism>
<keyword evidence="1" id="KW-1133">Transmembrane helix</keyword>
<dbReference type="GO" id="GO:0008237">
    <property type="term" value="F:metallopeptidase activity"/>
    <property type="evidence" value="ECO:0007669"/>
    <property type="project" value="InterPro"/>
</dbReference>
<gene>
    <name evidence="3" type="ORF">EQG63_06830</name>
</gene>
<dbReference type="GO" id="GO:0004177">
    <property type="term" value="F:aminopeptidase activity"/>
    <property type="evidence" value="ECO:0007669"/>
    <property type="project" value="UniProtKB-KW"/>
</dbReference>
<accession>A0A4Q1K2J0</accession>
<reference evidence="4" key="1">
    <citation type="submission" date="2019-01" db="EMBL/GenBank/DDBJ databases">
        <title>Cytophagaceae bacterium strain CAR-16.</title>
        <authorList>
            <person name="Chen W.-M."/>
        </authorList>
    </citation>
    <scope>NUCLEOTIDE SEQUENCE [LARGE SCALE GENOMIC DNA]</scope>
    <source>
        <strain evidence="4">LLJ-11</strain>
    </source>
</reference>
<sequence>MKTMIVFDLKSYGKNCRFLLLVLALLSFGIFGGSTARFTLSENLAYNSPYQIAFITAFLSLSSLFFSTLFSAQLALKEIDYNLNHIYFSLPISKKQFLWSRFVSIFILSFGFTFLLTLSFFIGRELSSVGMKSVAFNLTYYLIPLLLFSAINTFFVVVITTVVAWSTKNKLFVYVSGLLLYVFYMVSLLFSSSPFMANQLPQSKNAQLLSAIFDPFGLSAFFYQTAHQTIVQRNSVITAGGILLTNRIGILFISVVLLILITRNFSVSRKVKSSKVKQIASEGVLNLPFEFVSTEKSVYVNLLSFFSFVKMNGTYILKSIPFVLIVLSLLFAVGMEMYAEIEKGIRLPQKYASSGLMVSTIIQNFYVLGALVLVFYANDLYWRSKNSNFHFIEECTANYTLKFWSIWLTLIIFSVVFTLVLILEGIVFQWLYNYPIIEWKVYAKTFLFTTFPLILVSGFALLLQKILRNKYLALAVSGVFVLVMTTTLGKVIIKYPLLKFLQTISFDYSDMNGFGRYENVFQQRLFFGFVIVLFLMYLMHQSKKAIRTFSFWIIVFFGIGFASYLGQQLISEYIPKDRDKAEMQQVHYEKQFRIFQSKPQPSITNVTTRVDLFPSQNAYAIKGNYVLENKTSQSIDEILFNFSDDFSIKNAVLHTENGPILVKNQYQIIRLKKNLLPSQKLTLDFELLYQWKPVNGHQSFNAIVENGSFMRISRNYPLIGYLASKEIEEKSVRKRYNLGERTLVKPLDAPKIPNNDFISLDMIVSTEANQTAIGVGELTKQWKESNRNVFQFKTDAIPFRFAISSANYAMKKERYNGKIVEVYYHPTHHENVFHLIKNAKFTMDYCEANFGKYPFKTIRFAEISGFTQGFNATAYPATIFMNENMSFHCNILADKKQDVINELAGHELAHLWWGNSQIDPDAREGDAMLTETLAMYTELMLLKKMYGKQKVEETVAIHQDIFESEKGFSGDIPLLKVTGNLTHIAYSKGAVAMYKLSELIGEDKVNKALRSFLNTNRYPNMKPSSTDFLKEVYQVSDTKHHETIKSLFEK</sequence>
<feature type="transmembrane region" description="Helical" evidence="1">
    <location>
        <begin position="406"/>
        <end position="431"/>
    </location>
</feature>
<dbReference type="GO" id="GO:0008270">
    <property type="term" value="F:zinc ion binding"/>
    <property type="evidence" value="ECO:0007669"/>
    <property type="project" value="InterPro"/>
</dbReference>
<name>A0A4Q1K2J0_9FLAO</name>
<feature type="transmembrane region" description="Helical" evidence="1">
    <location>
        <begin position="551"/>
        <end position="570"/>
    </location>
</feature>
<dbReference type="Proteomes" id="UP000290283">
    <property type="component" value="Unassembled WGS sequence"/>
</dbReference>
<evidence type="ECO:0000259" key="2">
    <source>
        <dbReference type="Pfam" id="PF01433"/>
    </source>
</evidence>